<evidence type="ECO:0000313" key="4">
    <source>
        <dbReference type="EMBL" id="MFC6045525.1"/>
    </source>
</evidence>
<dbReference type="Pfam" id="PF03816">
    <property type="entry name" value="LytR_cpsA_psr"/>
    <property type="match status" value="1"/>
</dbReference>
<proteinExistence type="inferred from homology"/>
<evidence type="ECO:0000313" key="5">
    <source>
        <dbReference type="Proteomes" id="UP001596135"/>
    </source>
</evidence>
<dbReference type="Proteomes" id="UP001596135">
    <property type="component" value="Unassembled WGS sequence"/>
</dbReference>
<dbReference type="EMBL" id="JBHSRJ010000009">
    <property type="protein sequence ID" value="MFC6045525.1"/>
    <property type="molecule type" value="Genomic_DNA"/>
</dbReference>
<keyword evidence="5" id="KW-1185">Reference proteome</keyword>
<evidence type="ECO:0000256" key="2">
    <source>
        <dbReference type="SAM" id="SignalP"/>
    </source>
</evidence>
<keyword evidence="2" id="KW-0732">Signal</keyword>
<gene>
    <name evidence="4" type="ORF">ACFPYL_20740</name>
</gene>
<comment type="similarity">
    <text evidence="1">Belongs to the LytR/CpsA/Psr (LCP) family.</text>
</comment>
<dbReference type="PANTHER" id="PTHR33392">
    <property type="entry name" value="POLYISOPRENYL-TEICHOIC ACID--PEPTIDOGLYCAN TEICHOIC ACID TRANSFERASE TAGU"/>
    <property type="match status" value="1"/>
</dbReference>
<evidence type="ECO:0000259" key="3">
    <source>
        <dbReference type="Pfam" id="PF03816"/>
    </source>
</evidence>
<accession>A0ABW1LQ45</accession>
<feature type="signal peptide" evidence="2">
    <location>
        <begin position="1"/>
        <end position="18"/>
    </location>
</feature>
<dbReference type="RefSeq" id="WP_379158895.1">
    <property type="nucleotide sequence ID" value="NZ_JBHSRJ010000009.1"/>
</dbReference>
<reference evidence="5" key="1">
    <citation type="journal article" date="2019" name="Int. J. Syst. Evol. Microbiol.">
        <title>The Global Catalogue of Microorganisms (GCM) 10K type strain sequencing project: providing services to taxonomists for standard genome sequencing and annotation.</title>
        <authorList>
            <consortium name="The Broad Institute Genomics Platform"/>
            <consortium name="The Broad Institute Genome Sequencing Center for Infectious Disease"/>
            <person name="Wu L."/>
            <person name="Ma J."/>
        </authorList>
    </citation>
    <scope>NUCLEOTIDE SEQUENCE [LARGE SCALE GENOMIC DNA]</scope>
    <source>
        <strain evidence="5">CCUG 54522</strain>
    </source>
</reference>
<comment type="caution">
    <text evidence="4">The sequence shown here is derived from an EMBL/GenBank/DDBJ whole genome shotgun (WGS) entry which is preliminary data.</text>
</comment>
<dbReference type="Gene3D" id="3.40.630.190">
    <property type="entry name" value="LCP protein"/>
    <property type="match status" value="1"/>
</dbReference>
<dbReference type="InterPro" id="IPR050922">
    <property type="entry name" value="LytR/CpsA/Psr_CW_biosynth"/>
</dbReference>
<organism evidence="4 5">
    <name type="scientific">Nocardioides hankookensis</name>
    <dbReference type="NCBI Taxonomy" id="443157"/>
    <lineage>
        <taxon>Bacteria</taxon>
        <taxon>Bacillati</taxon>
        <taxon>Actinomycetota</taxon>
        <taxon>Actinomycetes</taxon>
        <taxon>Propionibacteriales</taxon>
        <taxon>Nocardioidaceae</taxon>
        <taxon>Nocardioides</taxon>
    </lineage>
</organism>
<feature type="chain" id="PRO_5045967847" evidence="2">
    <location>
        <begin position="19"/>
        <end position="299"/>
    </location>
</feature>
<name>A0ABW1LQ45_9ACTN</name>
<sequence>MRARVVRVLAVGAVLAVAALVVPDSAVKSTEVELVKVDRANAVDLSPDVVWILAVGSDARPGEDMTHTRGDALQLVGMNTKTGAAAAIGVPRDSWVDIPGHGFDKINASLYYGGPQLLGRTVGNLVGIQPDYVFVSRFRFFEDMVRQIGGIEVNNPVAFGDDFLKPKGFPKGRIHLTPYDAMAFSRIRHDLIRGDFDRSANQQRVLRGIQAKVRANAAKPGFIEHGVLSVLQHMHTDLSPVELYRLGQAMAQVQPGKITNCVVQGGIGDKGGASVVLPYVDQARRLGDEARKDATLERC</sequence>
<dbReference type="NCBIfam" id="TIGR00350">
    <property type="entry name" value="lytR_cpsA_psr"/>
    <property type="match status" value="1"/>
</dbReference>
<protein>
    <submittedName>
        <fullName evidence="4">LCP family protein</fullName>
    </submittedName>
</protein>
<dbReference type="InterPro" id="IPR004474">
    <property type="entry name" value="LytR_CpsA_psr"/>
</dbReference>
<feature type="domain" description="Cell envelope-related transcriptional attenuator" evidence="3">
    <location>
        <begin position="69"/>
        <end position="213"/>
    </location>
</feature>
<dbReference type="PANTHER" id="PTHR33392:SF6">
    <property type="entry name" value="POLYISOPRENYL-TEICHOIC ACID--PEPTIDOGLYCAN TEICHOIC ACID TRANSFERASE TAGU"/>
    <property type="match status" value="1"/>
</dbReference>
<evidence type="ECO:0000256" key="1">
    <source>
        <dbReference type="ARBA" id="ARBA00006068"/>
    </source>
</evidence>